<dbReference type="SUPFAM" id="SSF53067">
    <property type="entry name" value="Actin-like ATPase domain"/>
    <property type="match status" value="1"/>
</dbReference>
<dbReference type="InterPro" id="IPR043129">
    <property type="entry name" value="ATPase_NBD"/>
</dbReference>
<dbReference type="AlphaFoldDB" id="A0A9X2EEZ5"/>
<keyword evidence="3" id="KW-1185">Reference proteome</keyword>
<reference evidence="2" key="1">
    <citation type="submission" date="2022-06" db="EMBL/GenBank/DDBJ databases">
        <title>Sphingomicrobium sedimins sp. nov., a marine bacterium isolated from tidal flat.</title>
        <authorList>
            <person name="Kim C.-H."/>
            <person name="Yoo Y."/>
            <person name="Kim J.-J."/>
        </authorList>
    </citation>
    <scope>NUCLEOTIDE SEQUENCE</scope>
    <source>
        <strain evidence="2">GRR-S6-50</strain>
    </source>
</reference>
<protein>
    <submittedName>
        <fullName evidence="2">tRNA (Adenosine(37)-N6)-threonylcarbamoyltransferase complex dimerization subunit type 1 TsaB</fullName>
        <ecNumber evidence="2">2.3.1.234</ecNumber>
    </submittedName>
</protein>
<feature type="domain" description="Gcp-like" evidence="1">
    <location>
        <begin position="32"/>
        <end position="121"/>
    </location>
</feature>
<accession>A0A9X2EEZ5</accession>
<evidence type="ECO:0000259" key="1">
    <source>
        <dbReference type="Pfam" id="PF00814"/>
    </source>
</evidence>
<proteinExistence type="predicted"/>
<evidence type="ECO:0000313" key="3">
    <source>
        <dbReference type="Proteomes" id="UP001155128"/>
    </source>
</evidence>
<dbReference type="GO" id="GO:0002949">
    <property type="term" value="P:tRNA threonylcarbamoyladenosine modification"/>
    <property type="evidence" value="ECO:0007669"/>
    <property type="project" value="InterPro"/>
</dbReference>
<gene>
    <name evidence="2" type="primary">tsaB</name>
    <name evidence="2" type="ORF">NDO55_00565</name>
</gene>
<dbReference type="EC" id="2.3.1.234" evidence="2"/>
<dbReference type="GO" id="GO:0061711">
    <property type="term" value="F:tRNA N(6)-L-threonylcarbamoyladenine synthase activity"/>
    <property type="evidence" value="ECO:0007669"/>
    <property type="project" value="UniProtKB-EC"/>
</dbReference>
<dbReference type="NCBIfam" id="TIGR03725">
    <property type="entry name" value="T6A_YeaZ"/>
    <property type="match status" value="1"/>
</dbReference>
<name>A0A9X2EEZ5_9SPHN</name>
<dbReference type="Pfam" id="PF00814">
    <property type="entry name" value="TsaD"/>
    <property type="match status" value="1"/>
</dbReference>
<evidence type="ECO:0000313" key="2">
    <source>
        <dbReference type="EMBL" id="MCM8556312.1"/>
    </source>
</evidence>
<dbReference type="Proteomes" id="UP001155128">
    <property type="component" value="Unassembled WGS sequence"/>
</dbReference>
<comment type="caution">
    <text evidence="2">The sequence shown here is derived from an EMBL/GenBank/DDBJ whole genome shotgun (WGS) entry which is preliminary data.</text>
</comment>
<dbReference type="Gene3D" id="3.30.420.40">
    <property type="match status" value="2"/>
</dbReference>
<dbReference type="InterPro" id="IPR022496">
    <property type="entry name" value="T6A_TsaB"/>
</dbReference>
<dbReference type="EMBL" id="JAMSHT010000001">
    <property type="protein sequence ID" value="MCM8556312.1"/>
    <property type="molecule type" value="Genomic_DNA"/>
</dbReference>
<sequence>MILAIETSTAMCSAALFANGDIVDARAVKIGRGHAERLVPIIEELLGDHVPTEILVSVGPGSFTGIRVGIAAAQGLAIGWHVPVHGFSSMTLMAAAARRDAKTAGDITVAMQGGHGELFVQGFEGRHPHPIGDAESLPPADAASKHARPIITGPAAAALADAGCQGSEVIVSDPVAADAILLTQELRRLPPAPLYVRPPDAKPKAA</sequence>
<dbReference type="InterPro" id="IPR000905">
    <property type="entry name" value="Gcp-like_dom"/>
</dbReference>
<keyword evidence="2" id="KW-0012">Acyltransferase</keyword>
<keyword evidence="2" id="KW-0808">Transferase</keyword>
<organism evidence="2 3">
    <name type="scientific">Sphingomicrobium sediminis</name>
    <dbReference type="NCBI Taxonomy" id="2950949"/>
    <lineage>
        <taxon>Bacteria</taxon>
        <taxon>Pseudomonadati</taxon>
        <taxon>Pseudomonadota</taxon>
        <taxon>Alphaproteobacteria</taxon>
        <taxon>Sphingomonadales</taxon>
        <taxon>Sphingomonadaceae</taxon>
        <taxon>Sphingomicrobium</taxon>
    </lineage>
</organism>
<dbReference type="RefSeq" id="WP_252111396.1">
    <property type="nucleotide sequence ID" value="NZ_JAMSHT010000001.1"/>
</dbReference>